<dbReference type="RefSeq" id="WP_072997670.1">
    <property type="nucleotide sequence ID" value="NZ_FRAM01000002.1"/>
</dbReference>
<dbReference type="STRING" id="216903.SAMN05444371_2044"/>
<organism evidence="1 2">
    <name type="scientific">Epilithonimonas mollis</name>
    <dbReference type="NCBI Taxonomy" id="216903"/>
    <lineage>
        <taxon>Bacteria</taxon>
        <taxon>Pseudomonadati</taxon>
        <taxon>Bacteroidota</taxon>
        <taxon>Flavobacteriia</taxon>
        <taxon>Flavobacteriales</taxon>
        <taxon>Weeksellaceae</taxon>
        <taxon>Chryseobacterium group</taxon>
        <taxon>Epilithonimonas</taxon>
    </lineage>
</organism>
<dbReference type="EMBL" id="FRAM01000002">
    <property type="protein sequence ID" value="SHK35139.1"/>
    <property type="molecule type" value="Genomic_DNA"/>
</dbReference>
<dbReference type="OrthoDB" id="1274006at2"/>
<sequence length="253" mass="28575">MKKISFFLFVSLITMIKAQNVSDYKYISVPTEYPSLKETYGMDMILKKTLKSKKYIILPEQKSNWPQDALMNSCKVLNADILNEKSLLRNKISLQFKDCNNNVIYSEKSSSTIKEFEPGFQDAMKQAAAKLPVSNPSSDFSTEVIPSKEIIADKNNNSNTNQNKTTESKVNTAQKYSKGNLILQKIQIDKDQFILIDGNSSIPFATFRSTAKSDVFRVKLSSGESTLGYYENGNIIIEMPKGNDYSKEVFMAN</sequence>
<gene>
    <name evidence="1" type="ORF">SAMN05444371_2044</name>
</gene>
<name>A0A1M6RRR2_9FLAO</name>
<evidence type="ECO:0000313" key="1">
    <source>
        <dbReference type="EMBL" id="SHK35139.1"/>
    </source>
</evidence>
<keyword evidence="2" id="KW-1185">Reference proteome</keyword>
<dbReference type="Proteomes" id="UP000184498">
    <property type="component" value="Unassembled WGS sequence"/>
</dbReference>
<accession>A0A1M6RRR2</accession>
<dbReference type="AlphaFoldDB" id="A0A1M6RRR2"/>
<evidence type="ECO:0000313" key="2">
    <source>
        <dbReference type="Proteomes" id="UP000184498"/>
    </source>
</evidence>
<reference evidence="2" key="1">
    <citation type="submission" date="2016-11" db="EMBL/GenBank/DDBJ databases">
        <authorList>
            <person name="Varghese N."/>
            <person name="Submissions S."/>
        </authorList>
    </citation>
    <scope>NUCLEOTIDE SEQUENCE [LARGE SCALE GENOMIC DNA]</scope>
    <source>
        <strain evidence="2">DSM 18016</strain>
    </source>
</reference>
<protein>
    <submittedName>
        <fullName evidence="1">Uncharacterized protein</fullName>
    </submittedName>
</protein>
<proteinExistence type="predicted"/>